<sequence>IEEEERLKEIKRKREKQKNVENPAALHNRQKAERIAAAAQAEKEEAEQLAKRKKLQLPAPQITDQDLETILQIGQQGETARELVQSEHTASGTLLGDYTTATPGHDIAARTPRINTKHDTVMAEARNLRALAVQQTPLLGEENPVIQESQGTGFDGVTPRSSLMQTPNPLMTPMRGGDSAGQSVFAAPGATPMRDELGLNAGTPFSPRAGGLHRAGKDLRVQLAKKLAKLPAPRNEFEIIVPEQPSPEQGAESSKQIESDQEAVDKMRRERLRAEEEARLRRRSQAVQRDLPRPASFESLEAAHDKLARLANEGDVTAQIQRLILEELERMVLYDAANHPVPHSRPPKRQIHMEPISDEDLQWARDAVTEELNNNPIPAEVVIEASNLWKGYEGSMVWVASKNEYLPKDELTEEDWVDKFRAEWKSRRERMTKEADRAAKIEKRLGIKLGGYQARAKVLAQSITKAHEECDQAYRDLELFRSLKRAEDASIPSRLESAEAEVREVERREDELQSRYSELVRRRQALLEQIQAASNGEVAT</sequence>
<keyword evidence="2" id="KW-1185">Reference proteome</keyword>
<reference evidence="1" key="1">
    <citation type="submission" date="2022-06" db="EMBL/GenBank/DDBJ databases">
        <title>Phylogenomic reconstructions and comparative analyses of Kickxellomycotina fungi.</title>
        <authorList>
            <person name="Reynolds N.K."/>
            <person name="Stajich J.E."/>
            <person name="Barry K."/>
            <person name="Grigoriev I.V."/>
            <person name="Crous P."/>
            <person name="Smith M.E."/>
        </authorList>
    </citation>
    <scope>NUCLEOTIDE SEQUENCE</scope>
    <source>
        <strain evidence="1">RSA 2271</strain>
    </source>
</reference>
<gene>
    <name evidence="1" type="primary">CEF1_1</name>
    <name evidence="1" type="ORF">EV182_002745</name>
</gene>
<name>A0ACC1HUS0_9FUNG</name>
<feature type="non-terminal residue" evidence="1">
    <location>
        <position position="1"/>
    </location>
</feature>
<dbReference type="EMBL" id="JAMZIH010000609">
    <property type="protein sequence ID" value="KAJ1679090.1"/>
    <property type="molecule type" value="Genomic_DNA"/>
</dbReference>
<evidence type="ECO:0000313" key="1">
    <source>
        <dbReference type="EMBL" id="KAJ1679090.1"/>
    </source>
</evidence>
<evidence type="ECO:0000313" key="2">
    <source>
        <dbReference type="Proteomes" id="UP001145114"/>
    </source>
</evidence>
<organism evidence="1 2">
    <name type="scientific">Spiromyces aspiralis</name>
    <dbReference type="NCBI Taxonomy" id="68401"/>
    <lineage>
        <taxon>Eukaryota</taxon>
        <taxon>Fungi</taxon>
        <taxon>Fungi incertae sedis</taxon>
        <taxon>Zoopagomycota</taxon>
        <taxon>Kickxellomycotina</taxon>
        <taxon>Kickxellomycetes</taxon>
        <taxon>Kickxellales</taxon>
        <taxon>Kickxellaceae</taxon>
        <taxon>Spiromyces</taxon>
    </lineage>
</organism>
<proteinExistence type="predicted"/>
<dbReference type="Proteomes" id="UP001145114">
    <property type="component" value="Unassembled WGS sequence"/>
</dbReference>
<comment type="caution">
    <text evidence="1">The sequence shown here is derived from an EMBL/GenBank/DDBJ whole genome shotgun (WGS) entry which is preliminary data.</text>
</comment>
<protein>
    <submittedName>
        <fullName evidence="1">Pre-mRNA-splicing factor cef1</fullName>
    </submittedName>
</protein>
<accession>A0ACC1HUS0</accession>